<gene>
    <name evidence="3" type="ORF">BJ684DRAFT_18138</name>
</gene>
<reference evidence="4" key="1">
    <citation type="journal article" date="2018" name="Nat. Microbiol.">
        <title>Leveraging single-cell genomics to expand the fungal tree of life.</title>
        <authorList>
            <person name="Ahrendt S.R."/>
            <person name="Quandt C.A."/>
            <person name="Ciobanu D."/>
            <person name="Clum A."/>
            <person name="Salamov A."/>
            <person name="Andreopoulos B."/>
            <person name="Cheng J.F."/>
            <person name="Woyke T."/>
            <person name="Pelin A."/>
            <person name="Henrissat B."/>
            <person name="Reynolds N.K."/>
            <person name="Benny G.L."/>
            <person name="Smith M.E."/>
            <person name="James T.Y."/>
            <person name="Grigoriev I.V."/>
        </authorList>
    </citation>
    <scope>NUCLEOTIDE SEQUENCE [LARGE SCALE GENOMIC DNA]</scope>
</reference>
<feature type="non-terminal residue" evidence="3">
    <location>
        <position position="1"/>
    </location>
</feature>
<evidence type="ECO:0000256" key="2">
    <source>
        <dbReference type="SAM" id="MobiDB-lite"/>
    </source>
</evidence>
<proteinExistence type="predicted"/>
<keyword evidence="4" id="KW-1185">Reference proteome</keyword>
<keyword evidence="1" id="KW-0175">Coiled coil</keyword>
<dbReference type="AlphaFoldDB" id="A0A4P9XYQ1"/>
<feature type="compositionally biased region" description="Basic and acidic residues" evidence="2">
    <location>
        <begin position="40"/>
        <end position="57"/>
    </location>
</feature>
<feature type="compositionally biased region" description="Basic and acidic residues" evidence="2">
    <location>
        <begin position="89"/>
        <end position="112"/>
    </location>
</feature>
<protein>
    <submittedName>
        <fullName evidence="3">Uncharacterized protein</fullName>
    </submittedName>
</protein>
<feature type="compositionally biased region" description="Basic and acidic residues" evidence="2">
    <location>
        <begin position="1"/>
        <end position="17"/>
    </location>
</feature>
<feature type="compositionally biased region" description="Polar residues" evidence="2">
    <location>
        <begin position="78"/>
        <end position="88"/>
    </location>
</feature>
<dbReference type="EMBL" id="KZ989075">
    <property type="protein sequence ID" value="RKP11242.1"/>
    <property type="molecule type" value="Genomic_DNA"/>
</dbReference>
<evidence type="ECO:0000313" key="3">
    <source>
        <dbReference type="EMBL" id="RKP11242.1"/>
    </source>
</evidence>
<evidence type="ECO:0000256" key="1">
    <source>
        <dbReference type="SAM" id="Coils"/>
    </source>
</evidence>
<feature type="region of interest" description="Disordered" evidence="2">
    <location>
        <begin position="1"/>
        <end position="155"/>
    </location>
</feature>
<name>A0A4P9XYQ1_9FUNG</name>
<accession>A0A4P9XYQ1</accession>
<dbReference type="Proteomes" id="UP000267251">
    <property type="component" value="Unassembled WGS sequence"/>
</dbReference>
<sequence>VEKKKGGGKQDPKKEHSSVPSFIPEMNGRSEEEANGEGDGGERGGYDGSKGKGRDDYPVVSSPVQMDEETSLGGSGQVPLTSIMTSRPSDGHDPSRKDRFSKDQPKKEHSRNDQTGLDQMKKEGRGGKPISYDSPPKSSSIQREEGGGGGTSTTRESIFKTLSKRLSYLESQFTLEHRQQEAHDETLRALFDNIEQQFANLRKSHGQVMDKTAGFQDRLEELDRRCQDYEEMLGVLASQSFPRVCVHCLLSFSFEESGIFRRFSASWHFYPAVQGWVGKVLYDQLREWIDPALPDPPPRSSPEERVVRSTKGIVRWRMRMRAGF</sequence>
<feature type="coiled-coil region" evidence="1">
    <location>
        <begin position="212"/>
        <end position="239"/>
    </location>
</feature>
<evidence type="ECO:0000313" key="4">
    <source>
        <dbReference type="Proteomes" id="UP000267251"/>
    </source>
</evidence>
<organism evidence="3 4">
    <name type="scientific">Piptocephalis cylindrospora</name>
    <dbReference type="NCBI Taxonomy" id="1907219"/>
    <lineage>
        <taxon>Eukaryota</taxon>
        <taxon>Fungi</taxon>
        <taxon>Fungi incertae sedis</taxon>
        <taxon>Zoopagomycota</taxon>
        <taxon>Zoopagomycotina</taxon>
        <taxon>Zoopagomycetes</taxon>
        <taxon>Zoopagales</taxon>
        <taxon>Piptocephalidaceae</taxon>
        <taxon>Piptocephalis</taxon>
    </lineage>
</organism>